<dbReference type="SUPFAM" id="SSF81345">
    <property type="entry name" value="ABC transporter involved in vitamin B12 uptake, BtuC"/>
    <property type="match status" value="1"/>
</dbReference>
<evidence type="ECO:0000256" key="2">
    <source>
        <dbReference type="ARBA" id="ARBA00008034"/>
    </source>
</evidence>
<feature type="transmembrane region" description="Helical" evidence="7">
    <location>
        <begin position="134"/>
        <end position="155"/>
    </location>
</feature>
<keyword evidence="5 7" id="KW-0472">Membrane</keyword>
<keyword evidence="6" id="KW-0813">Transport</keyword>
<dbReference type="Proteomes" id="UP000017148">
    <property type="component" value="Unassembled WGS sequence"/>
</dbReference>
<feature type="transmembrane region" description="Helical" evidence="7">
    <location>
        <begin position="224"/>
        <end position="245"/>
    </location>
</feature>
<keyword evidence="9" id="KW-1185">Reference proteome</keyword>
<dbReference type="GO" id="GO:0043190">
    <property type="term" value="C:ATP-binding cassette (ABC) transporter complex"/>
    <property type="evidence" value="ECO:0007669"/>
    <property type="project" value="InterPro"/>
</dbReference>
<evidence type="ECO:0000313" key="9">
    <source>
        <dbReference type="Proteomes" id="UP000017148"/>
    </source>
</evidence>
<evidence type="ECO:0000256" key="5">
    <source>
        <dbReference type="ARBA" id="ARBA00023136"/>
    </source>
</evidence>
<reference evidence="8 9" key="1">
    <citation type="journal article" date="2013" name="Environ. Microbiol.">
        <title>Genome analysis of Chitinivibrio alkaliphilus gen. nov., sp. nov., a novel extremely haloalkaliphilic anaerobic chitinolytic bacterium from the candidate phylum Termite Group 3.</title>
        <authorList>
            <person name="Sorokin D.Y."/>
            <person name="Gumerov V.M."/>
            <person name="Rakitin A.L."/>
            <person name="Beletsky A.V."/>
            <person name="Damste J.S."/>
            <person name="Muyzer G."/>
            <person name="Mardanov A.V."/>
            <person name="Ravin N.V."/>
        </authorList>
    </citation>
    <scope>NUCLEOTIDE SEQUENCE [LARGE SCALE GENOMIC DNA]</scope>
    <source>
        <strain evidence="8 9">ACht1</strain>
    </source>
</reference>
<protein>
    <submittedName>
        <fullName evidence="8">Mn2+/Zn2+ ABC transporter permease component</fullName>
    </submittedName>
</protein>
<evidence type="ECO:0000256" key="4">
    <source>
        <dbReference type="ARBA" id="ARBA00022989"/>
    </source>
</evidence>
<comment type="similarity">
    <text evidence="2 6">Belongs to the ABC-3 integral membrane protein family.</text>
</comment>
<comment type="subcellular location">
    <subcellularLocation>
        <location evidence="6">Cell membrane</location>
        <topology evidence="6">Multi-pass membrane protein</topology>
    </subcellularLocation>
    <subcellularLocation>
        <location evidence="1">Membrane</location>
        <topology evidence="1">Multi-pass membrane protein</topology>
    </subcellularLocation>
</comment>
<dbReference type="InterPro" id="IPR037294">
    <property type="entry name" value="ABC_BtuC-like"/>
</dbReference>
<organism evidence="8 9">
    <name type="scientific">Chitinivibrio alkaliphilus ACht1</name>
    <dbReference type="NCBI Taxonomy" id="1313304"/>
    <lineage>
        <taxon>Bacteria</taxon>
        <taxon>Pseudomonadati</taxon>
        <taxon>Fibrobacterota</taxon>
        <taxon>Chitinivibrionia</taxon>
        <taxon>Chitinivibrionales</taxon>
        <taxon>Chitinivibrionaceae</taxon>
        <taxon>Chitinivibrio</taxon>
    </lineage>
</organism>
<dbReference type="Gene3D" id="1.10.3470.10">
    <property type="entry name" value="ABC transporter involved in vitamin B12 uptake, BtuC"/>
    <property type="match status" value="1"/>
</dbReference>
<dbReference type="OrthoDB" id="9804300at2"/>
<dbReference type="AlphaFoldDB" id="U7DC19"/>
<dbReference type="RefSeq" id="WP_022636661.1">
    <property type="nucleotide sequence ID" value="NZ_ASJR01000008.1"/>
</dbReference>
<dbReference type="GO" id="GO:0010043">
    <property type="term" value="P:response to zinc ion"/>
    <property type="evidence" value="ECO:0007669"/>
    <property type="project" value="TreeGrafter"/>
</dbReference>
<feature type="transmembrane region" description="Helical" evidence="7">
    <location>
        <begin position="95"/>
        <end position="114"/>
    </location>
</feature>
<proteinExistence type="inferred from homology"/>
<evidence type="ECO:0000256" key="6">
    <source>
        <dbReference type="RuleBase" id="RU003943"/>
    </source>
</evidence>
<dbReference type="EMBL" id="ASJR01000008">
    <property type="protein sequence ID" value="ERP31960.1"/>
    <property type="molecule type" value="Genomic_DNA"/>
</dbReference>
<gene>
    <name evidence="8" type="ORF">CALK_1180</name>
</gene>
<sequence length="291" mass="30271">MIAELIEMFSYPFMRHSLLVGVFGGGLLAFLGIFVHLRRIVFLGAALPQIIAMGIAAAVFVSVPPIIGAFVGGGLGILLLSRVRSDSHISNDGWIGIAFAAGASVAIVLIAVSPVPDGHALRIFEGKDILGTSFGDALAAMIAAGSVALIFALFWSRLVITGFDSTMSSTLGIRVNFWNGLFFLCLGAALAVVMNTAGSMLAFSMLVGPSAAALLLFRNFPCIVITAVVLGVVSAVTGLTASYFLEIYHDISLPGGPAMATAALSTVIFAWPVSAYMRTRAVKKQKSDAAA</sequence>
<dbReference type="Pfam" id="PF00950">
    <property type="entry name" value="ABC-3"/>
    <property type="match status" value="1"/>
</dbReference>
<evidence type="ECO:0000256" key="1">
    <source>
        <dbReference type="ARBA" id="ARBA00004141"/>
    </source>
</evidence>
<keyword evidence="3 6" id="KW-0812">Transmembrane</keyword>
<comment type="caution">
    <text evidence="8">The sequence shown here is derived from an EMBL/GenBank/DDBJ whole genome shotgun (WGS) entry which is preliminary data.</text>
</comment>
<dbReference type="eggNOG" id="COG1108">
    <property type="taxonomic scope" value="Bacteria"/>
</dbReference>
<dbReference type="PANTHER" id="PTHR30477:SF0">
    <property type="entry name" value="METAL TRANSPORT SYSTEM MEMBRANE PROTEIN TM_0125-RELATED"/>
    <property type="match status" value="1"/>
</dbReference>
<keyword evidence="4 7" id="KW-1133">Transmembrane helix</keyword>
<dbReference type="STRING" id="1313304.CALK_1180"/>
<evidence type="ECO:0000313" key="8">
    <source>
        <dbReference type="EMBL" id="ERP31960.1"/>
    </source>
</evidence>
<name>U7DC19_9BACT</name>
<feature type="transmembrane region" description="Helical" evidence="7">
    <location>
        <begin position="176"/>
        <end position="194"/>
    </location>
</feature>
<accession>U7DC19</accession>
<dbReference type="PANTHER" id="PTHR30477">
    <property type="entry name" value="ABC-TRANSPORTER METAL-BINDING PROTEIN"/>
    <property type="match status" value="1"/>
</dbReference>
<feature type="transmembrane region" description="Helical" evidence="7">
    <location>
        <begin position="257"/>
        <end position="277"/>
    </location>
</feature>
<feature type="transmembrane region" description="Helical" evidence="7">
    <location>
        <begin position="200"/>
        <end position="217"/>
    </location>
</feature>
<evidence type="ECO:0000256" key="3">
    <source>
        <dbReference type="ARBA" id="ARBA00022692"/>
    </source>
</evidence>
<dbReference type="GO" id="GO:0055085">
    <property type="term" value="P:transmembrane transport"/>
    <property type="evidence" value="ECO:0007669"/>
    <property type="project" value="InterPro"/>
</dbReference>
<feature type="transmembrane region" description="Helical" evidence="7">
    <location>
        <begin position="66"/>
        <end position="83"/>
    </location>
</feature>
<evidence type="ECO:0000256" key="7">
    <source>
        <dbReference type="SAM" id="Phobius"/>
    </source>
</evidence>
<dbReference type="InterPro" id="IPR001626">
    <property type="entry name" value="ABC_TroCD"/>
</dbReference>
<feature type="transmembrane region" description="Helical" evidence="7">
    <location>
        <begin position="13"/>
        <end position="33"/>
    </location>
</feature>